<reference evidence="2 3" key="1">
    <citation type="journal article" date="2008" name="Nature">
        <title>The genome of Laccaria bicolor provides insights into mycorrhizal symbiosis.</title>
        <authorList>
            <person name="Martin F."/>
            <person name="Aerts A."/>
            <person name="Ahren D."/>
            <person name="Brun A."/>
            <person name="Danchin E.G.J."/>
            <person name="Duchaussoy F."/>
            <person name="Gibon J."/>
            <person name="Kohler A."/>
            <person name="Lindquist E."/>
            <person name="Pereda V."/>
            <person name="Salamov A."/>
            <person name="Shapiro H.J."/>
            <person name="Wuyts J."/>
            <person name="Blaudez D."/>
            <person name="Buee M."/>
            <person name="Brokstein P."/>
            <person name="Canbaeck B."/>
            <person name="Cohen D."/>
            <person name="Courty P.E."/>
            <person name="Coutinho P.M."/>
            <person name="Delaruelle C."/>
            <person name="Detter J.C."/>
            <person name="Deveau A."/>
            <person name="DiFazio S."/>
            <person name="Duplessis S."/>
            <person name="Fraissinet-Tachet L."/>
            <person name="Lucic E."/>
            <person name="Frey-Klett P."/>
            <person name="Fourrey C."/>
            <person name="Feussner I."/>
            <person name="Gay G."/>
            <person name="Grimwood J."/>
            <person name="Hoegger P.J."/>
            <person name="Jain P."/>
            <person name="Kilaru S."/>
            <person name="Labbe J."/>
            <person name="Lin Y.C."/>
            <person name="Legue V."/>
            <person name="Le Tacon F."/>
            <person name="Marmeisse R."/>
            <person name="Melayah D."/>
            <person name="Montanini B."/>
            <person name="Muratet M."/>
            <person name="Nehls U."/>
            <person name="Niculita-Hirzel H."/>
            <person name="Oudot-Le Secq M.P."/>
            <person name="Peter M."/>
            <person name="Quesneville H."/>
            <person name="Rajashekar B."/>
            <person name="Reich M."/>
            <person name="Rouhier N."/>
            <person name="Schmutz J."/>
            <person name="Yin T."/>
            <person name="Chalot M."/>
            <person name="Henrissat B."/>
            <person name="Kuees U."/>
            <person name="Lucas S."/>
            <person name="Van de Peer Y."/>
            <person name="Podila G.K."/>
            <person name="Polle A."/>
            <person name="Pukkila P.J."/>
            <person name="Richardson P.M."/>
            <person name="Rouze P."/>
            <person name="Sanders I.R."/>
            <person name="Stajich J.E."/>
            <person name="Tunlid A."/>
            <person name="Tuskan G."/>
            <person name="Grigoriev I.V."/>
        </authorList>
    </citation>
    <scope>NUCLEOTIDE SEQUENCE [LARGE SCALE GENOMIC DNA]</scope>
    <source>
        <strain evidence="3">S238N-H82 / ATCC MYA-4686</strain>
    </source>
</reference>
<sequence>MHNGALLKYWGPLPPLNFSPTPLDSAEMAAVFKKASNLPQDAYDALLVYLQATGHQYRAYDAFPHPSNALILPPTVELPLQVPVDMAHPDGCATSAIWWWHRLLGITTIVVVVVDVVVVVVCCGRCCCCCGMHHIM</sequence>
<dbReference type="AlphaFoldDB" id="B0DY21"/>
<organism evidence="3">
    <name type="scientific">Laccaria bicolor (strain S238N-H82 / ATCC MYA-4686)</name>
    <name type="common">Bicoloured deceiver</name>
    <name type="synonym">Laccaria laccata var. bicolor</name>
    <dbReference type="NCBI Taxonomy" id="486041"/>
    <lineage>
        <taxon>Eukaryota</taxon>
        <taxon>Fungi</taxon>
        <taxon>Dikarya</taxon>
        <taxon>Basidiomycota</taxon>
        <taxon>Agaricomycotina</taxon>
        <taxon>Agaricomycetes</taxon>
        <taxon>Agaricomycetidae</taxon>
        <taxon>Agaricales</taxon>
        <taxon>Agaricineae</taxon>
        <taxon>Hydnangiaceae</taxon>
        <taxon>Laccaria</taxon>
    </lineage>
</organism>
<dbReference type="Proteomes" id="UP000001194">
    <property type="component" value="Unassembled WGS sequence"/>
</dbReference>
<keyword evidence="1" id="KW-0812">Transmembrane</keyword>
<keyword evidence="3" id="KW-1185">Reference proteome</keyword>
<evidence type="ECO:0000313" key="3">
    <source>
        <dbReference type="Proteomes" id="UP000001194"/>
    </source>
</evidence>
<feature type="transmembrane region" description="Helical" evidence="1">
    <location>
        <begin position="103"/>
        <end position="121"/>
    </location>
</feature>
<evidence type="ECO:0000256" key="1">
    <source>
        <dbReference type="SAM" id="Phobius"/>
    </source>
</evidence>
<protein>
    <submittedName>
        <fullName evidence="2">Predicted protein</fullName>
    </submittedName>
</protein>
<keyword evidence="1" id="KW-1133">Transmembrane helix</keyword>
<dbReference type="EMBL" id="DS547149">
    <property type="protein sequence ID" value="EDR00486.1"/>
    <property type="molecule type" value="Genomic_DNA"/>
</dbReference>
<dbReference type="InParanoid" id="B0DY21"/>
<dbReference type="OrthoDB" id="3039550at2759"/>
<dbReference type="RefSeq" id="XP_001888878.1">
    <property type="nucleotide sequence ID" value="XM_001888843.1"/>
</dbReference>
<accession>B0DY21</accession>
<gene>
    <name evidence="2" type="ORF">LACBIDRAFT_334088</name>
</gene>
<proteinExistence type="predicted"/>
<dbReference type="GeneID" id="6084521"/>
<name>B0DY21_LACBS</name>
<evidence type="ECO:0000313" key="2">
    <source>
        <dbReference type="EMBL" id="EDR00486.1"/>
    </source>
</evidence>
<dbReference type="HOGENOM" id="CLU_1875793_0_0_1"/>
<dbReference type="KEGG" id="lbc:LACBIDRAFT_334088"/>
<keyword evidence="1" id="KW-0472">Membrane</keyword>